<feature type="domain" description="General stress protein FMN-binding split barrel" evidence="2">
    <location>
        <begin position="1"/>
        <end position="120"/>
    </location>
</feature>
<dbReference type="PANTHER" id="PTHR34818">
    <property type="entry name" value="PROTEIN BLI-3"/>
    <property type="match status" value="1"/>
</dbReference>
<evidence type="ECO:0000259" key="2">
    <source>
        <dbReference type="Pfam" id="PF16242"/>
    </source>
</evidence>
<organism evidence="3 4">
    <name type="scientific">Hebeloma cylindrosporum</name>
    <dbReference type="NCBI Taxonomy" id="76867"/>
    <lineage>
        <taxon>Eukaryota</taxon>
        <taxon>Fungi</taxon>
        <taxon>Dikarya</taxon>
        <taxon>Basidiomycota</taxon>
        <taxon>Agaricomycotina</taxon>
        <taxon>Agaricomycetes</taxon>
        <taxon>Agaricomycetidae</taxon>
        <taxon>Agaricales</taxon>
        <taxon>Agaricineae</taxon>
        <taxon>Hymenogastraceae</taxon>
        <taxon>Hebeloma</taxon>
    </lineage>
</organism>
<dbReference type="Proteomes" id="UP000053424">
    <property type="component" value="Unassembled WGS sequence"/>
</dbReference>
<proteinExistence type="predicted"/>
<dbReference type="InterPro" id="IPR038725">
    <property type="entry name" value="YdaG_split_barrel_FMN-bd"/>
</dbReference>
<gene>
    <name evidence="3" type="ORF">M413DRAFT_442053</name>
</gene>
<dbReference type="InterPro" id="IPR052917">
    <property type="entry name" value="Stress-Dev_Protein"/>
</dbReference>
<dbReference type="AlphaFoldDB" id="A0A0C2Y694"/>
<dbReference type="SUPFAM" id="SSF50475">
    <property type="entry name" value="FMN-binding split barrel"/>
    <property type="match status" value="1"/>
</dbReference>
<dbReference type="Gene3D" id="2.30.110.10">
    <property type="entry name" value="Electron Transport, Fmn-binding Protein, Chain A"/>
    <property type="match status" value="1"/>
</dbReference>
<keyword evidence="4" id="KW-1185">Reference proteome</keyword>
<dbReference type="Pfam" id="PF16242">
    <property type="entry name" value="Pyrid_ox_like"/>
    <property type="match status" value="1"/>
</dbReference>
<dbReference type="PANTHER" id="PTHR34818:SF1">
    <property type="entry name" value="PROTEIN BLI-3"/>
    <property type="match status" value="1"/>
</dbReference>
<dbReference type="STRING" id="686832.A0A0C2Y694"/>
<dbReference type="InterPro" id="IPR012349">
    <property type="entry name" value="Split_barrel_FMN-bd"/>
</dbReference>
<feature type="region of interest" description="Disordered" evidence="1">
    <location>
        <begin position="1"/>
        <end position="20"/>
    </location>
</feature>
<evidence type="ECO:0000313" key="4">
    <source>
        <dbReference type="Proteomes" id="UP000053424"/>
    </source>
</evidence>
<dbReference type="OrthoDB" id="434253at2759"/>
<name>A0A0C2Y694_HEBCY</name>
<dbReference type="HOGENOM" id="CLU_091428_0_1_1"/>
<evidence type="ECO:0000313" key="3">
    <source>
        <dbReference type="EMBL" id="KIM45383.1"/>
    </source>
</evidence>
<evidence type="ECO:0000256" key="1">
    <source>
        <dbReference type="SAM" id="MobiDB-lite"/>
    </source>
</evidence>
<accession>A0A0C2Y694</accession>
<reference evidence="4" key="2">
    <citation type="submission" date="2015-01" db="EMBL/GenBank/DDBJ databases">
        <title>Evolutionary Origins and Diversification of the Mycorrhizal Mutualists.</title>
        <authorList>
            <consortium name="DOE Joint Genome Institute"/>
            <consortium name="Mycorrhizal Genomics Consortium"/>
            <person name="Kohler A."/>
            <person name="Kuo A."/>
            <person name="Nagy L.G."/>
            <person name="Floudas D."/>
            <person name="Copeland A."/>
            <person name="Barry K.W."/>
            <person name="Cichocki N."/>
            <person name="Veneault-Fourrey C."/>
            <person name="LaButti K."/>
            <person name="Lindquist E.A."/>
            <person name="Lipzen A."/>
            <person name="Lundell T."/>
            <person name="Morin E."/>
            <person name="Murat C."/>
            <person name="Riley R."/>
            <person name="Ohm R."/>
            <person name="Sun H."/>
            <person name="Tunlid A."/>
            <person name="Henrissat B."/>
            <person name="Grigoriev I.V."/>
            <person name="Hibbett D.S."/>
            <person name="Martin F."/>
        </authorList>
    </citation>
    <scope>NUCLEOTIDE SEQUENCE [LARGE SCALE GENOMIC DNA]</scope>
    <source>
        <strain evidence="4">h7</strain>
    </source>
</reference>
<reference evidence="3 4" key="1">
    <citation type="submission" date="2014-04" db="EMBL/GenBank/DDBJ databases">
        <authorList>
            <consortium name="DOE Joint Genome Institute"/>
            <person name="Kuo A."/>
            <person name="Gay G."/>
            <person name="Dore J."/>
            <person name="Kohler A."/>
            <person name="Nagy L.G."/>
            <person name="Floudas D."/>
            <person name="Copeland A."/>
            <person name="Barry K.W."/>
            <person name="Cichocki N."/>
            <person name="Veneault-Fourrey C."/>
            <person name="LaButti K."/>
            <person name="Lindquist E.A."/>
            <person name="Lipzen A."/>
            <person name="Lundell T."/>
            <person name="Morin E."/>
            <person name="Murat C."/>
            <person name="Sun H."/>
            <person name="Tunlid A."/>
            <person name="Henrissat B."/>
            <person name="Grigoriev I.V."/>
            <person name="Hibbett D.S."/>
            <person name="Martin F."/>
            <person name="Nordberg H.P."/>
            <person name="Cantor M.N."/>
            <person name="Hua S.X."/>
        </authorList>
    </citation>
    <scope>NUCLEOTIDE SEQUENCE [LARGE SCALE GENOMIC DNA]</scope>
    <source>
        <strain evidence="4">h7</strain>
    </source>
</reference>
<protein>
    <recommendedName>
        <fullName evidence="2">General stress protein FMN-binding split barrel domain-containing protein</fullName>
    </recommendedName>
</protein>
<dbReference type="EMBL" id="KN831772">
    <property type="protein sequence ID" value="KIM45383.1"/>
    <property type="molecule type" value="Genomic_DNA"/>
</dbReference>
<sequence length="143" mass="15944">MLTTRSADGQMHSRAMNPVAPDSETQLTLTFIANNVCHKFEEIQNDSHVNVSFLDPSTTNWASFSGHAKIINDREEIKKHWSSTVSLIQVVPNEIRYWKTNKGKIGRALEVGIDALTGRTASPGELRTITQEDIALTQSLHTK</sequence>